<name>A0A0F7D3L4_SERFO</name>
<dbReference type="SUPFAM" id="SSF51182">
    <property type="entry name" value="RmlC-like cupins"/>
    <property type="match status" value="1"/>
</dbReference>
<gene>
    <name evidence="1" type="ORF">NCTC12965_00387</name>
</gene>
<dbReference type="KEGG" id="sfw:WN53_22825"/>
<protein>
    <submittedName>
        <fullName evidence="1">Uncharacterized conserved protein, contains double-stranded beta-helix domain</fullName>
    </submittedName>
</protein>
<dbReference type="EMBL" id="CABEEZ010000016">
    <property type="protein sequence ID" value="VTR17610.1"/>
    <property type="molecule type" value="Genomic_DNA"/>
</dbReference>
<dbReference type="Pfam" id="PF07883">
    <property type="entry name" value="Cupin_2"/>
    <property type="match status" value="1"/>
</dbReference>
<reference evidence="1" key="1">
    <citation type="submission" date="2019-05" db="EMBL/GenBank/DDBJ databases">
        <authorList>
            <consortium name="Pathogen Informatics"/>
        </authorList>
    </citation>
    <scope>NUCLEOTIDE SEQUENCE [LARGE SCALE GENOMIC DNA]</scope>
    <source>
        <strain evidence="1">NCTC12965</strain>
    </source>
</reference>
<dbReference type="PANTHER" id="PTHR43346:SF1">
    <property type="entry name" value="QUERCETIN 2,3-DIOXYGENASE-RELATED"/>
    <property type="match status" value="1"/>
</dbReference>
<dbReference type="AlphaFoldDB" id="A0A0F7D3L4"/>
<sequence length="116" mass="13028">MIKTNEMAHDYRFGDNGPKYLIRGPMCDMGVVVLQPGQSFRNHRHKEVCEVFYTLSGEVCLYLEGAMQMLREGDVLQCDPGEAHFLVNTGSVPWKGVFVKSPHVLGDSHPAEPESY</sequence>
<dbReference type="InterPro" id="IPR011051">
    <property type="entry name" value="RmlC_Cupin_sf"/>
</dbReference>
<proteinExistence type="predicted"/>
<dbReference type="InterPro" id="IPR013096">
    <property type="entry name" value="Cupin_2"/>
</dbReference>
<dbReference type="InterPro" id="IPR052538">
    <property type="entry name" value="Flavonoid_dioxygenase-like"/>
</dbReference>
<dbReference type="GeneID" id="30323020"/>
<dbReference type="InterPro" id="IPR014710">
    <property type="entry name" value="RmlC-like_jellyroll"/>
</dbReference>
<dbReference type="Gene3D" id="2.60.120.10">
    <property type="entry name" value="Jelly Rolls"/>
    <property type="match status" value="1"/>
</dbReference>
<dbReference type="RefSeq" id="WP_024486581.1">
    <property type="nucleotide sequence ID" value="NZ_CAMKUH010000002.1"/>
</dbReference>
<accession>A0A0F7D3L4</accession>
<organism evidence="1">
    <name type="scientific">Serratia fonticola</name>
    <dbReference type="NCBI Taxonomy" id="47917"/>
    <lineage>
        <taxon>Bacteria</taxon>
        <taxon>Pseudomonadati</taxon>
        <taxon>Pseudomonadota</taxon>
        <taxon>Gammaproteobacteria</taxon>
        <taxon>Enterobacterales</taxon>
        <taxon>Yersiniaceae</taxon>
        <taxon>Serratia</taxon>
    </lineage>
</organism>
<dbReference type="STRING" id="47917.AV650_18655"/>
<dbReference type="PANTHER" id="PTHR43346">
    <property type="entry name" value="LIGAND BINDING DOMAIN PROTEIN, PUTATIVE (AFU_ORTHOLOGUE AFUA_6G14370)-RELATED"/>
    <property type="match status" value="1"/>
</dbReference>
<evidence type="ECO:0000313" key="1">
    <source>
        <dbReference type="EMBL" id="VTR17610.1"/>
    </source>
</evidence>